<dbReference type="NCBIfam" id="TIGR01537">
    <property type="entry name" value="portal_HK97"/>
    <property type="match status" value="1"/>
</dbReference>
<sequence>MGILDRFFKSKPKTQPESEERAYTPFGLNSLIYNSTSGYVESKAMLLSAVYRCVDVISDSVAQLPLEPFKIDSDGYKKKYTEHPTYYLLNREPNERMSRFTFMKTLITSVLLKGNGYALIERDIKGDAIALKLIPADLVTIKELNGKIMYTIVGYNQLIEAVNMIHILNFSYDGITGISTLSHAKTTLGLATDSEAHAAGFFRGGANLAGIIKVDGTLTPKQKLDIANA</sequence>
<name>A0A1T5B876_9BACT</name>
<evidence type="ECO:0000313" key="2">
    <source>
        <dbReference type="Proteomes" id="UP000190852"/>
    </source>
</evidence>
<protein>
    <submittedName>
        <fullName evidence="1">Phage portal protein, HK97 family</fullName>
    </submittedName>
</protein>
<reference evidence="2" key="1">
    <citation type="submission" date="2017-02" db="EMBL/GenBank/DDBJ databases">
        <authorList>
            <person name="Varghese N."/>
            <person name="Submissions S."/>
        </authorList>
    </citation>
    <scope>NUCLEOTIDE SEQUENCE [LARGE SCALE GENOMIC DNA]</scope>
    <source>
        <strain evidence="2">DSM 24967</strain>
    </source>
</reference>
<dbReference type="InterPro" id="IPR006944">
    <property type="entry name" value="Phage/GTA_portal"/>
</dbReference>
<gene>
    <name evidence="1" type="ORF">SAMN05660349_01134</name>
</gene>
<accession>A0A1T5B876</accession>
<dbReference type="Proteomes" id="UP000190852">
    <property type="component" value="Unassembled WGS sequence"/>
</dbReference>
<dbReference type="EMBL" id="FUYQ01000006">
    <property type="protein sequence ID" value="SKB43426.1"/>
    <property type="molecule type" value="Genomic_DNA"/>
</dbReference>
<proteinExistence type="predicted"/>
<organism evidence="1 2">
    <name type="scientific">Parabacteroides chartae</name>
    <dbReference type="NCBI Taxonomy" id="1037355"/>
    <lineage>
        <taxon>Bacteria</taxon>
        <taxon>Pseudomonadati</taxon>
        <taxon>Bacteroidota</taxon>
        <taxon>Bacteroidia</taxon>
        <taxon>Bacteroidales</taxon>
        <taxon>Tannerellaceae</taxon>
        <taxon>Parabacteroides</taxon>
    </lineage>
</organism>
<dbReference type="InterPro" id="IPR006427">
    <property type="entry name" value="Portal_HK97"/>
</dbReference>
<dbReference type="AlphaFoldDB" id="A0A1T5B876"/>
<keyword evidence="2" id="KW-1185">Reference proteome</keyword>
<evidence type="ECO:0000313" key="1">
    <source>
        <dbReference type="EMBL" id="SKB43426.1"/>
    </source>
</evidence>
<dbReference type="Pfam" id="PF04860">
    <property type="entry name" value="Phage_portal"/>
    <property type="match status" value="1"/>
</dbReference>